<evidence type="ECO:0000256" key="6">
    <source>
        <dbReference type="ARBA" id="ARBA00023251"/>
    </source>
</evidence>
<dbReference type="InterPro" id="IPR036259">
    <property type="entry name" value="MFS_trans_sf"/>
</dbReference>
<feature type="transmembrane region" description="Helical" evidence="8">
    <location>
        <begin position="161"/>
        <end position="180"/>
    </location>
</feature>
<dbReference type="eggNOG" id="COG0477">
    <property type="taxonomic scope" value="Bacteria"/>
</dbReference>
<keyword evidence="5 8" id="KW-0472">Membrane</keyword>
<evidence type="ECO:0000313" key="9">
    <source>
        <dbReference type="EMBL" id="RLV77434.1"/>
    </source>
</evidence>
<evidence type="ECO:0000256" key="3">
    <source>
        <dbReference type="ARBA" id="ARBA00022692"/>
    </source>
</evidence>
<evidence type="ECO:0000256" key="8">
    <source>
        <dbReference type="SAM" id="Phobius"/>
    </source>
</evidence>
<evidence type="ECO:0000256" key="5">
    <source>
        <dbReference type="ARBA" id="ARBA00023136"/>
    </source>
</evidence>
<evidence type="ECO:0000256" key="2">
    <source>
        <dbReference type="ARBA" id="ARBA00022448"/>
    </source>
</evidence>
<feature type="compositionally biased region" description="Low complexity" evidence="7">
    <location>
        <begin position="239"/>
        <end position="250"/>
    </location>
</feature>
<dbReference type="GO" id="GO:0046677">
    <property type="term" value="P:response to antibiotic"/>
    <property type="evidence" value="ECO:0007669"/>
    <property type="project" value="UniProtKB-KW"/>
</dbReference>
<dbReference type="SUPFAM" id="SSF103473">
    <property type="entry name" value="MFS general substrate transporter"/>
    <property type="match status" value="1"/>
</dbReference>
<reference evidence="9 10" key="1">
    <citation type="journal article" date="2018" name="J. Biol. Chem.">
        <title>Discovery of the actinoplanic acid pathway in Streptomyces rapamycinicus reveals a genetically conserved synergism with rapamycin.</title>
        <authorList>
            <person name="Mrak P."/>
            <person name="Krastel P."/>
            <person name="Pivk Lukancic P."/>
            <person name="Tao J."/>
            <person name="Pistorius D."/>
            <person name="Moore C.M."/>
        </authorList>
    </citation>
    <scope>NUCLEOTIDE SEQUENCE [LARGE SCALE GENOMIC DNA]</scope>
    <source>
        <strain evidence="9 10">NRRL 5491</strain>
    </source>
</reference>
<organism evidence="9 10">
    <name type="scientific">Streptomyces rapamycinicus (strain ATCC 29253 / DSM 41530 / NRRL 5491 / AYB-994)</name>
    <name type="common">Streptomyces hygroscopicus (strain ATCC 29253)</name>
    <dbReference type="NCBI Taxonomy" id="1343740"/>
    <lineage>
        <taxon>Bacteria</taxon>
        <taxon>Bacillati</taxon>
        <taxon>Actinomycetota</taxon>
        <taxon>Actinomycetes</taxon>
        <taxon>Kitasatosporales</taxon>
        <taxon>Streptomycetaceae</taxon>
        <taxon>Streptomyces</taxon>
        <taxon>Streptomyces violaceusniger group</taxon>
    </lineage>
</organism>
<dbReference type="GO" id="GO:0016020">
    <property type="term" value="C:membrane"/>
    <property type="evidence" value="ECO:0007669"/>
    <property type="project" value="UniProtKB-SubCell"/>
</dbReference>
<name>A0A0A0NQQ6_STRRN</name>
<evidence type="ECO:0008006" key="11">
    <source>
        <dbReference type="Google" id="ProtNLM"/>
    </source>
</evidence>
<feature type="compositionally biased region" description="Low complexity" evidence="7">
    <location>
        <begin position="94"/>
        <end position="116"/>
    </location>
</feature>
<dbReference type="Proteomes" id="UP000281594">
    <property type="component" value="Unassembled WGS sequence"/>
</dbReference>
<dbReference type="PANTHER" id="PTHR42718:SF9">
    <property type="entry name" value="MAJOR FACILITATOR SUPERFAMILY MULTIDRUG TRANSPORTER MFSC"/>
    <property type="match status" value="1"/>
</dbReference>
<dbReference type="Gene3D" id="1.20.1720.10">
    <property type="entry name" value="Multidrug resistance protein D"/>
    <property type="match status" value="1"/>
</dbReference>
<feature type="transmembrane region" description="Helical" evidence="8">
    <location>
        <begin position="55"/>
        <end position="73"/>
    </location>
</feature>
<dbReference type="AlphaFoldDB" id="A0A0A0NQQ6"/>
<dbReference type="STRING" id="1343740.M271_39965"/>
<evidence type="ECO:0000313" key="10">
    <source>
        <dbReference type="Proteomes" id="UP000281594"/>
    </source>
</evidence>
<accession>A0A0A0NQQ6</accession>
<feature type="transmembrane region" description="Helical" evidence="8">
    <location>
        <begin position="128"/>
        <end position="149"/>
    </location>
</feature>
<dbReference type="RefSeq" id="WP_020872856.1">
    <property type="nucleotide sequence ID" value="NC_022785.1"/>
</dbReference>
<feature type="compositionally biased region" description="Basic residues" evidence="7">
    <location>
        <begin position="83"/>
        <end position="93"/>
    </location>
</feature>
<keyword evidence="4 8" id="KW-1133">Transmembrane helix</keyword>
<feature type="region of interest" description="Disordered" evidence="7">
    <location>
        <begin position="75"/>
        <end position="120"/>
    </location>
</feature>
<keyword evidence="6" id="KW-0046">Antibiotic resistance</keyword>
<keyword evidence="3 8" id="KW-0812">Transmembrane</keyword>
<feature type="region of interest" description="Disordered" evidence="7">
    <location>
        <begin position="239"/>
        <end position="269"/>
    </location>
</feature>
<feature type="transmembrane region" description="Helical" evidence="8">
    <location>
        <begin position="200"/>
        <end position="221"/>
    </location>
</feature>
<gene>
    <name evidence="9" type="ORF">D3C57_103655</name>
</gene>
<dbReference type="EMBL" id="QYCY01000001">
    <property type="protein sequence ID" value="RLV77434.1"/>
    <property type="molecule type" value="Genomic_DNA"/>
</dbReference>
<feature type="transmembrane region" description="Helical" evidence="8">
    <location>
        <begin position="25"/>
        <end position="43"/>
    </location>
</feature>
<dbReference type="HOGENOM" id="CLU_1034132_0_0_11"/>
<protein>
    <recommendedName>
        <fullName evidence="11">MFS transporter</fullName>
    </recommendedName>
</protein>
<evidence type="ECO:0000256" key="7">
    <source>
        <dbReference type="SAM" id="MobiDB-lite"/>
    </source>
</evidence>
<keyword evidence="2" id="KW-0813">Transport</keyword>
<comment type="caution">
    <text evidence="9">The sequence shown here is derived from an EMBL/GenBank/DDBJ whole genome shotgun (WGS) entry which is preliminary data.</text>
</comment>
<proteinExistence type="predicted"/>
<sequence>MAQLARVPSSAPAGNTLPSHSGTASLSWIVNAYTVAFGGLMLLGGRPGDTYVRRAFLLGLAVFTASSLLGGFAQTPHCSSRPARPRASARHSPRPACSPCSASRCSPSRRGSSPKPRATRPLRHVQGALHFGPLAAVAAFLPMTLGIFAMARVAPKLVARLGQAPLFITGTLGLTTSYVWVSDVDTTSSYVTADLGPPPINGVSAGLTFMPAASLVMGGVVPEHAGSASGLLQAVHSSWAAPSDSPSSSRPTPPGPYPASSSPAPAPRS</sequence>
<evidence type="ECO:0000256" key="4">
    <source>
        <dbReference type="ARBA" id="ARBA00022989"/>
    </source>
</evidence>
<dbReference type="KEGG" id="src:M271_39965"/>
<evidence type="ECO:0000256" key="1">
    <source>
        <dbReference type="ARBA" id="ARBA00004141"/>
    </source>
</evidence>
<comment type="subcellular location">
    <subcellularLocation>
        <location evidence="1">Membrane</location>
        <topology evidence="1">Multi-pass membrane protein</topology>
    </subcellularLocation>
</comment>
<dbReference type="PANTHER" id="PTHR42718">
    <property type="entry name" value="MAJOR FACILITATOR SUPERFAMILY MULTIDRUG TRANSPORTER MFSC"/>
    <property type="match status" value="1"/>
</dbReference>